<dbReference type="Proteomes" id="UP000321085">
    <property type="component" value="Unassembled WGS sequence"/>
</dbReference>
<reference evidence="1 2" key="1">
    <citation type="submission" date="2019-07" db="EMBL/GenBank/DDBJ databases">
        <title>Whole genome shotgun sequence of Microvirga aerophila NBRC 106136.</title>
        <authorList>
            <person name="Hosoyama A."/>
            <person name="Uohara A."/>
            <person name="Ohji S."/>
            <person name="Ichikawa N."/>
        </authorList>
    </citation>
    <scope>NUCLEOTIDE SEQUENCE [LARGE SCALE GENOMIC DNA]</scope>
    <source>
        <strain evidence="1 2">NBRC 106136</strain>
    </source>
</reference>
<gene>
    <name evidence="1" type="ORF">MAE02_67350</name>
</gene>
<dbReference type="EMBL" id="BJYU01000302">
    <property type="protein sequence ID" value="GEO19039.1"/>
    <property type="molecule type" value="Genomic_DNA"/>
</dbReference>
<evidence type="ECO:0000313" key="2">
    <source>
        <dbReference type="Proteomes" id="UP000321085"/>
    </source>
</evidence>
<protein>
    <submittedName>
        <fullName evidence="1">Uncharacterized protein</fullName>
    </submittedName>
</protein>
<organism evidence="1 2">
    <name type="scientific">Microvirga aerophila</name>
    <dbReference type="NCBI Taxonomy" id="670291"/>
    <lineage>
        <taxon>Bacteria</taxon>
        <taxon>Pseudomonadati</taxon>
        <taxon>Pseudomonadota</taxon>
        <taxon>Alphaproteobacteria</taxon>
        <taxon>Hyphomicrobiales</taxon>
        <taxon>Methylobacteriaceae</taxon>
        <taxon>Microvirga</taxon>
    </lineage>
</organism>
<proteinExistence type="predicted"/>
<dbReference type="AlphaFoldDB" id="A0A512C499"/>
<accession>A0A512C499</accession>
<keyword evidence="2" id="KW-1185">Reference proteome</keyword>
<comment type="caution">
    <text evidence="1">The sequence shown here is derived from an EMBL/GenBank/DDBJ whole genome shotgun (WGS) entry which is preliminary data.</text>
</comment>
<sequence length="47" mass="5197">MLGYHLCEVFRESVNLLLEEEKGCTDGTQLPFVNDKGEFLHGGSIGL</sequence>
<name>A0A512C499_9HYPH</name>
<evidence type="ECO:0000313" key="1">
    <source>
        <dbReference type="EMBL" id="GEO19039.1"/>
    </source>
</evidence>